<dbReference type="KEGG" id="ptkz:JDV02_003330"/>
<protein>
    <submittedName>
        <fullName evidence="2">Uncharacterized protein</fullName>
    </submittedName>
</protein>
<evidence type="ECO:0000313" key="2">
    <source>
        <dbReference type="EMBL" id="UNI16948.1"/>
    </source>
</evidence>
<dbReference type="EMBL" id="CP086355">
    <property type="protein sequence ID" value="UNI16948.1"/>
    <property type="molecule type" value="Genomic_DNA"/>
</dbReference>
<reference evidence="2" key="1">
    <citation type="submission" date="2021-11" db="EMBL/GenBank/DDBJ databases">
        <title>Purpureocillium_takamizusanense_genome.</title>
        <authorList>
            <person name="Nguyen N.-H."/>
        </authorList>
    </citation>
    <scope>NUCLEOTIDE SEQUENCE</scope>
    <source>
        <strain evidence="2">PT3</strain>
    </source>
</reference>
<evidence type="ECO:0000256" key="1">
    <source>
        <dbReference type="SAM" id="MobiDB-lite"/>
    </source>
</evidence>
<proteinExistence type="predicted"/>
<dbReference type="AlphaFoldDB" id="A0A9Q8QCP4"/>
<dbReference type="OrthoDB" id="4865224at2759"/>
<gene>
    <name evidence="2" type="ORF">JDV02_003330</name>
</gene>
<name>A0A9Q8QCP4_9HYPO</name>
<keyword evidence="3" id="KW-1185">Reference proteome</keyword>
<feature type="compositionally biased region" description="Low complexity" evidence="1">
    <location>
        <begin position="106"/>
        <end position="115"/>
    </location>
</feature>
<accession>A0A9Q8QCP4</accession>
<feature type="region of interest" description="Disordered" evidence="1">
    <location>
        <begin position="128"/>
        <end position="185"/>
    </location>
</feature>
<evidence type="ECO:0000313" key="3">
    <source>
        <dbReference type="Proteomes" id="UP000829364"/>
    </source>
</evidence>
<organism evidence="2 3">
    <name type="scientific">Purpureocillium takamizusanense</name>
    <dbReference type="NCBI Taxonomy" id="2060973"/>
    <lineage>
        <taxon>Eukaryota</taxon>
        <taxon>Fungi</taxon>
        <taxon>Dikarya</taxon>
        <taxon>Ascomycota</taxon>
        <taxon>Pezizomycotina</taxon>
        <taxon>Sordariomycetes</taxon>
        <taxon>Hypocreomycetidae</taxon>
        <taxon>Hypocreales</taxon>
        <taxon>Ophiocordycipitaceae</taxon>
        <taxon>Purpureocillium</taxon>
    </lineage>
</organism>
<sequence>MPLPPHLRALAQRRPPRLNAMDVEKLIDRLDKDEFQVRAITAYLERAGDQVAPDGDNSVKDEAWEGLASSLRDIRLASAAALNILEKRAQAASETESGTESETESEASGAESSAAGHMLRRVMATTGTTAFTRPGGGSSASSGQVTGPKPSTAHIRPPYWQPDGNFNRSSFNASDDPFVDGDKSSSLVPALPLSLHGSAPVPAAPGAASAKSPVILTPTSDPERRQLVLHPSEHFLTLSYHPEITELTWPRVPYIVDDSSPAPASSTTATNSQLASGGSRRVLLLDLPQDATVAQVLRSVRCYGGVMSATMLPVIAPQGAAAAQEKRAAALLEFVYTASAAGFVQVFNKNSHLVTFKDADGTVHVARAWLAPSDSYPVRPADHRLLSRGATRALKMAPVPEDTVWSVLSLLPVA</sequence>
<dbReference type="GeneID" id="72065290"/>
<feature type="compositionally biased region" description="Polar residues" evidence="1">
    <location>
        <begin position="164"/>
        <end position="173"/>
    </location>
</feature>
<feature type="region of interest" description="Disordered" evidence="1">
    <location>
        <begin position="90"/>
        <end position="115"/>
    </location>
</feature>
<dbReference type="RefSeq" id="XP_047840429.1">
    <property type="nucleotide sequence ID" value="XM_047984455.1"/>
</dbReference>
<dbReference type="Proteomes" id="UP000829364">
    <property type="component" value="Chromosome 2"/>
</dbReference>